<protein>
    <submittedName>
        <fullName evidence="1">Uncharacterized protein</fullName>
    </submittedName>
</protein>
<dbReference type="EMBL" id="JAAAIP010001773">
    <property type="protein sequence ID" value="KAG0303952.1"/>
    <property type="molecule type" value="Genomic_DNA"/>
</dbReference>
<feature type="non-terminal residue" evidence="1">
    <location>
        <position position="1"/>
    </location>
</feature>
<dbReference type="Gene3D" id="3.30.450.20">
    <property type="entry name" value="PAS domain"/>
    <property type="match status" value="1"/>
</dbReference>
<organism evidence="1 2">
    <name type="scientific">Dissophora globulifera</name>
    <dbReference type="NCBI Taxonomy" id="979702"/>
    <lineage>
        <taxon>Eukaryota</taxon>
        <taxon>Fungi</taxon>
        <taxon>Fungi incertae sedis</taxon>
        <taxon>Mucoromycota</taxon>
        <taxon>Mortierellomycotina</taxon>
        <taxon>Mortierellomycetes</taxon>
        <taxon>Mortierellales</taxon>
        <taxon>Mortierellaceae</taxon>
        <taxon>Dissophora</taxon>
    </lineage>
</organism>
<dbReference type="OrthoDB" id="60033at2759"/>
<name>A0A9P6R017_9FUNG</name>
<keyword evidence="2" id="KW-1185">Reference proteome</keyword>
<sequence>IAANFEAETSAVESYDEERYIDFTYSPVFLEDNSVGGVLACVTEITQSVLKQRRLETINQFSKQAPLIQSIDGAYSMTTTILQESNNLDVPFSIVYRTKE</sequence>
<dbReference type="Proteomes" id="UP000738325">
    <property type="component" value="Unassembled WGS sequence"/>
</dbReference>
<reference evidence="1" key="1">
    <citation type="journal article" date="2020" name="Fungal Divers.">
        <title>Resolving the Mortierellaceae phylogeny through synthesis of multi-gene phylogenetics and phylogenomics.</title>
        <authorList>
            <person name="Vandepol N."/>
            <person name="Liber J."/>
            <person name="Desiro A."/>
            <person name="Na H."/>
            <person name="Kennedy M."/>
            <person name="Barry K."/>
            <person name="Grigoriev I.V."/>
            <person name="Miller A.N."/>
            <person name="O'Donnell K."/>
            <person name="Stajich J.E."/>
            <person name="Bonito G."/>
        </authorList>
    </citation>
    <scope>NUCLEOTIDE SEQUENCE</scope>
    <source>
        <strain evidence="1">REB-010B</strain>
    </source>
</reference>
<evidence type="ECO:0000313" key="2">
    <source>
        <dbReference type="Proteomes" id="UP000738325"/>
    </source>
</evidence>
<accession>A0A9P6R017</accession>
<gene>
    <name evidence="1" type="ORF">BGZ99_002550</name>
</gene>
<comment type="caution">
    <text evidence="1">The sequence shown here is derived from an EMBL/GenBank/DDBJ whole genome shotgun (WGS) entry which is preliminary data.</text>
</comment>
<proteinExistence type="predicted"/>
<feature type="non-terminal residue" evidence="1">
    <location>
        <position position="100"/>
    </location>
</feature>
<dbReference type="AlphaFoldDB" id="A0A9P6R017"/>
<evidence type="ECO:0000313" key="1">
    <source>
        <dbReference type="EMBL" id="KAG0303952.1"/>
    </source>
</evidence>